<evidence type="ECO:0000313" key="1">
    <source>
        <dbReference type="EMBL" id="CAG9708789.1"/>
    </source>
</evidence>
<evidence type="ECO:0000313" key="2">
    <source>
        <dbReference type="EMBL" id="CAI3581195.1"/>
    </source>
</evidence>
<dbReference type="EMBL" id="CAKJVE010000004">
    <property type="protein sequence ID" value="CAG9708789.1"/>
    <property type="molecule type" value="Genomic_DNA"/>
</dbReference>
<dbReference type="Proteomes" id="UP001189143">
    <property type="component" value="Unassembled WGS sequence"/>
</dbReference>
<dbReference type="EMBL" id="UWJD01000001">
    <property type="protein sequence ID" value="VCT84084.1"/>
    <property type="molecule type" value="Genomic_DNA"/>
</dbReference>
<proteinExistence type="predicted"/>
<dbReference type="GeneID" id="68877028"/>
<reference evidence="3 5" key="1">
    <citation type="submission" date="2017-10" db="EMBL/GenBank/DDBJ databases">
        <title>Effective Description of Clostridium neonatale sp. nov. linked to necrotizing enterocolitis in neonates and a clarification of species assignable to the genus Clostridium (Prazmowski 1880) emend. Lawson and Rainey 2016.</title>
        <authorList>
            <person name="Bernard K."/>
            <person name="Burdz T."/>
            <person name="Wiebe D."/>
            <person name="Balcewich B."/>
            <person name="Alfa M."/>
            <person name="Bernier A.-M."/>
        </authorList>
    </citation>
    <scope>NUCLEOTIDE SEQUENCE [LARGE SCALE GENOMIC DNA]</scope>
    <source>
        <strain evidence="3 5">LCDC99A005</strain>
    </source>
</reference>
<dbReference type="OrthoDB" id="1925583at2"/>
<organism evidence="3 5">
    <name type="scientific">Clostridium neonatale</name>
    <dbReference type="NCBI Taxonomy" id="137838"/>
    <lineage>
        <taxon>Bacteria</taxon>
        <taxon>Bacillati</taxon>
        <taxon>Bacillota</taxon>
        <taxon>Clostridia</taxon>
        <taxon>Eubacteriales</taxon>
        <taxon>Clostridiaceae</taxon>
        <taxon>Clostridium</taxon>
    </lineage>
</organism>
<dbReference type="RefSeq" id="WP_058294845.1">
    <property type="nucleotide sequence ID" value="NZ_CAKJVD010000035.1"/>
</dbReference>
<dbReference type="EMBL" id="CAMTCP010000188">
    <property type="protein sequence ID" value="CAI3581195.1"/>
    <property type="molecule type" value="Genomic_DNA"/>
</dbReference>
<dbReference type="Proteomes" id="UP000789738">
    <property type="component" value="Unassembled WGS sequence"/>
</dbReference>
<evidence type="ECO:0000313" key="5">
    <source>
        <dbReference type="Proteomes" id="UP000220840"/>
    </source>
</evidence>
<reference evidence="2" key="4">
    <citation type="submission" date="2022-10" db="EMBL/GenBank/DDBJ databases">
        <authorList>
            <person name="Aires J."/>
            <person name="Mesa V."/>
        </authorList>
    </citation>
    <scope>NUCLEOTIDE SEQUENCE</scope>
    <source>
        <strain evidence="2">Clostridium neonatale JD116</strain>
    </source>
</reference>
<dbReference type="EMBL" id="PDCJ01000001">
    <property type="protein sequence ID" value="PEG30675.1"/>
    <property type="molecule type" value="Genomic_DNA"/>
</dbReference>
<reference evidence="4 6" key="2">
    <citation type="submission" date="2018-06" db="EMBL/GenBank/DDBJ databases">
        <authorList>
            <consortium name="IHU Genomes"/>
        </authorList>
    </citation>
    <scope>NUCLEOTIDE SEQUENCE [LARGE SCALE GENOMIC DNA]</scope>
    <source>
        <strain evidence="4 6">NEC25</strain>
    </source>
</reference>
<evidence type="ECO:0000313" key="3">
    <source>
        <dbReference type="EMBL" id="PEG30675.1"/>
    </source>
</evidence>
<sequence>MNLEVDVCELGKILKEIEKNYELNILVKSNLSGGWMTITGKASIEKHPYESESGCSSKKDNIIHIRIKEDKEDGVLIKITGAKDKKFNVDISSGKYKEISKVGLNIDMIKTNENETKLRIDENIIFTIKTNAEKINELINQ</sequence>
<name>A0A2A7MG47_9CLOT</name>
<reference evidence="1" key="3">
    <citation type="submission" date="2021-10" db="EMBL/GenBank/DDBJ databases">
        <authorList>
            <person name="Mesa V."/>
        </authorList>
    </citation>
    <scope>NUCLEOTIDE SEQUENCE</scope>
    <source>
        <strain evidence="1">CC3_PB</strain>
    </source>
</reference>
<accession>A0A2A7MG47</accession>
<evidence type="ECO:0000313" key="4">
    <source>
        <dbReference type="EMBL" id="VCT84084.1"/>
    </source>
</evidence>
<protein>
    <submittedName>
        <fullName evidence="3">UDP-N-acetylglucosamine pyrophosphorylase</fullName>
    </submittedName>
</protein>
<dbReference type="STRING" id="137838.GCA_001458595_02026"/>
<keyword evidence="5" id="KW-1185">Reference proteome</keyword>
<dbReference type="AlphaFoldDB" id="A0A2A7MG47"/>
<evidence type="ECO:0000313" key="6">
    <source>
        <dbReference type="Proteomes" id="UP000431451"/>
    </source>
</evidence>
<dbReference type="Proteomes" id="UP000220840">
    <property type="component" value="Unassembled WGS sequence"/>
</dbReference>
<dbReference type="Proteomes" id="UP000431451">
    <property type="component" value="Unassembled WGS sequence"/>
</dbReference>
<gene>
    <name evidence="2" type="ORF">CNEO2_260021</name>
    <name evidence="1" type="ORF">CNEO_43837</name>
    <name evidence="4" type="ORF">CNEONATNEC25_01683</name>
    <name evidence="3" type="ORF">CQ394_02830</name>
</gene>